<dbReference type="GO" id="GO:0006302">
    <property type="term" value="P:double-strand break repair"/>
    <property type="evidence" value="ECO:0007669"/>
    <property type="project" value="TreeGrafter"/>
</dbReference>
<dbReference type="InterPro" id="IPR018320">
    <property type="entry name" value="DNA_polymerase_1"/>
</dbReference>
<dbReference type="InterPro" id="IPR036397">
    <property type="entry name" value="RNaseH_sf"/>
</dbReference>
<evidence type="ECO:0000256" key="8">
    <source>
        <dbReference type="ARBA" id="ARBA00022722"/>
    </source>
</evidence>
<evidence type="ECO:0000256" key="9">
    <source>
        <dbReference type="ARBA" id="ARBA00022763"/>
    </source>
</evidence>
<dbReference type="AlphaFoldDB" id="A0A0R2F947"/>
<name>A0A0R2F947_9LACO</name>
<dbReference type="PROSITE" id="PS00447">
    <property type="entry name" value="DNA_POLYMERASE_A"/>
    <property type="match status" value="1"/>
</dbReference>
<evidence type="ECO:0000256" key="1">
    <source>
        <dbReference type="ARBA" id="ARBA00007705"/>
    </source>
</evidence>
<dbReference type="SUPFAM" id="SSF53098">
    <property type="entry name" value="Ribonuclease H-like"/>
    <property type="match status" value="1"/>
</dbReference>
<evidence type="ECO:0000256" key="14">
    <source>
        <dbReference type="ARBA" id="ARBA00023204"/>
    </source>
</evidence>
<dbReference type="SMART" id="SM00482">
    <property type="entry name" value="POLAc"/>
    <property type="match status" value="1"/>
</dbReference>
<keyword evidence="21" id="KW-1185">Reference proteome</keyword>
<dbReference type="FunFam" id="1.10.150.20:FF:000003">
    <property type="entry name" value="DNA polymerase I"/>
    <property type="match status" value="1"/>
</dbReference>
<feature type="domain" description="DNA-directed DNA polymerase family A palm" evidence="19">
    <location>
        <begin position="634"/>
        <end position="842"/>
    </location>
</feature>
<dbReference type="InterPro" id="IPR020045">
    <property type="entry name" value="DNA_polI_H3TH"/>
</dbReference>
<dbReference type="Gene3D" id="3.40.50.1010">
    <property type="entry name" value="5'-nuclease"/>
    <property type="match status" value="1"/>
</dbReference>
<keyword evidence="11 17" id="KW-0269">Exonuclease</keyword>
<keyword evidence="5 17" id="KW-0808">Transferase</keyword>
<evidence type="ECO:0000259" key="18">
    <source>
        <dbReference type="SMART" id="SM00475"/>
    </source>
</evidence>
<evidence type="ECO:0000256" key="3">
    <source>
        <dbReference type="ARBA" id="ARBA00012417"/>
    </source>
</evidence>
<keyword evidence="10 17" id="KW-0378">Hydrolase</keyword>
<dbReference type="PANTHER" id="PTHR10133">
    <property type="entry name" value="DNA POLYMERASE I"/>
    <property type="match status" value="1"/>
</dbReference>
<evidence type="ECO:0000256" key="15">
    <source>
        <dbReference type="ARBA" id="ARBA00049244"/>
    </source>
</evidence>
<dbReference type="SMART" id="SM00475">
    <property type="entry name" value="53EXOc"/>
    <property type="match status" value="1"/>
</dbReference>
<dbReference type="RefSeq" id="WP_056989222.1">
    <property type="nucleotide sequence ID" value="NZ_AYZJ01000022.1"/>
</dbReference>
<dbReference type="Gene3D" id="3.30.420.10">
    <property type="entry name" value="Ribonuclease H-like superfamily/Ribonuclease H"/>
    <property type="match status" value="1"/>
</dbReference>
<dbReference type="InterPro" id="IPR054690">
    <property type="entry name" value="DNA_polI_exonuclease"/>
</dbReference>
<dbReference type="FunFam" id="1.20.1060.10:FF:000001">
    <property type="entry name" value="DNA polymerase I"/>
    <property type="match status" value="1"/>
</dbReference>
<dbReference type="EC" id="2.7.7.7" evidence="3 16"/>
<dbReference type="GO" id="GO:0003887">
    <property type="term" value="F:DNA-directed DNA polymerase activity"/>
    <property type="evidence" value="ECO:0007669"/>
    <property type="project" value="UniProtKB-UniRule"/>
</dbReference>
<dbReference type="InterPro" id="IPR020046">
    <property type="entry name" value="5-3_exonucl_a-hlix_arch_N"/>
</dbReference>
<keyword evidence="8" id="KW-0540">Nuclease</keyword>
<dbReference type="Gene3D" id="1.20.1060.10">
    <property type="entry name" value="Taq DNA Polymerase, Chain T, domain 4"/>
    <property type="match status" value="1"/>
</dbReference>
<dbReference type="Pfam" id="PF22619">
    <property type="entry name" value="DNA_polI_exo1"/>
    <property type="match status" value="1"/>
</dbReference>
<feature type="domain" description="5'-3' exonuclease" evidence="18">
    <location>
        <begin position="4"/>
        <end position="267"/>
    </location>
</feature>
<accession>A0A0R2F947</accession>
<dbReference type="CDD" id="cd09859">
    <property type="entry name" value="PIN_53EXO"/>
    <property type="match status" value="1"/>
</dbReference>
<dbReference type="SUPFAM" id="SSF56672">
    <property type="entry name" value="DNA/RNA polymerases"/>
    <property type="match status" value="1"/>
</dbReference>
<evidence type="ECO:0000256" key="16">
    <source>
        <dbReference type="NCBIfam" id="TIGR00593"/>
    </source>
</evidence>
<evidence type="ECO:0000256" key="7">
    <source>
        <dbReference type="ARBA" id="ARBA00022705"/>
    </source>
</evidence>
<dbReference type="InterPro" id="IPR002298">
    <property type="entry name" value="DNA_polymerase_A"/>
</dbReference>
<dbReference type="CDD" id="cd08637">
    <property type="entry name" value="DNA_pol_A_pol_I_C"/>
    <property type="match status" value="1"/>
</dbReference>
<evidence type="ECO:0000256" key="17">
    <source>
        <dbReference type="RuleBase" id="RU004460"/>
    </source>
</evidence>
<evidence type="ECO:0000256" key="10">
    <source>
        <dbReference type="ARBA" id="ARBA00022801"/>
    </source>
</evidence>
<dbReference type="InterPro" id="IPR002421">
    <property type="entry name" value="5-3_exonuclease"/>
</dbReference>
<dbReference type="GO" id="GO:0006261">
    <property type="term" value="P:DNA-templated DNA replication"/>
    <property type="evidence" value="ECO:0007669"/>
    <property type="project" value="UniProtKB-UniRule"/>
</dbReference>
<evidence type="ECO:0000256" key="12">
    <source>
        <dbReference type="ARBA" id="ARBA00022932"/>
    </source>
</evidence>
<reference evidence="20 21" key="1">
    <citation type="journal article" date="2015" name="Genome Announc.">
        <title>Expanding the biotechnology potential of lactobacilli through comparative genomics of 213 strains and associated genera.</title>
        <authorList>
            <person name="Sun Z."/>
            <person name="Harris H.M."/>
            <person name="McCann A."/>
            <person name="Guo C."/>
            <person name="Argimon S."/>
            <person name="Zhang W."/>
            <person name="Yang X."/>
            <person name="Jeffery I.B."/>
            <person name="Cooney J.C."/>
            <person name="Kagawa T.F."/>
            <person name="Liu W."/>
            <person name="Song Y."/>
            <person name="Salvetti E."/>
            <person name="Wrobel A."/>
            <person name="Rasinkangas P."/>
            <person name="Parkhill J."/>
            <person name="Rea M.C."/>
            <person name="O'Sullivan O."/>
            <person name="Ritari J."/>
            <person name="Douillard F.P."/>
            <person name="Paul Ross R."/>
            <person name="Yang R."/>
            <person name="Briner A.E."/>
            <person name="Felis G.E."/>
            <person name="de Vos W.M."/>
            <person name="Barrangou R."/>
            <person name="Klaenhammer T.R."/>
            <person name="Caufield P.W."/>
            <person name="Cui Y."/>
            <person name="Zhang H."/>
            <person name="O'Toole P.W."/>
        </authorList>
    </citation>
    <scope>NUCLEOTIDE SEQUENCE [LARGE SCALE GENOMIC DNA]</scope>
    <source>
        <strain evidence="20 21">DSM 22697</strain>
    </source>
</reference>
<dbReference type="Proteomes" id="UP000050865">
    <property type="component" value="Unassembled WGS sequence"/>
</dbReference>
<dbReference type="SUPFAM" id="SSF47807">
    <property type="entry name" value="5' to 3' exonuclease, C-terminal subdomain"/>
    <property type="match status" value="1"/>
</dbReference>
<organism evidence="20 21">
    <name type="scientific">Lacticaseibacillus camelliae DSM 22697 = JCM 13995</name>
    <dbReference type="NCBI Taxonomy" id="1423730"/>
    <lineage>
        <taxon>Bacteria</taxon>
        <taxon>Bacillati</taxon>
        <taxon>Bacillota</taxon>
        <taxon>Bacilli</taxon>
        <taxon>Lactobacillales</taxon>
        <taxon>Lactobacillaceae</taxon>
        <taxon>Lacticaseibacillus</taxon>
    </lineage>
</organism>
<comment type="similarity">
    <text evidence="1 17">Belongs to the DNA polymerase type-A family.</text>
</comment>
<evidence type="ECO:0000256" key="13">
    <source>
        <dbReference type="ARBA" id="ARBA00023125"/>
    </source>
</evidence>
<dbReference type="SUPFAM" id="SSF88723">
    <property type="entry name" value="PIN domain-like"/>
    <property type="match status" value="1"/>
</dbReference>
<keyword evidence="13 17" id="KW-0238">DNA-binding</keyword>
<sequence>MAQEKLLLIDGSSLAFRAFYAMYTQMDRFTNKDGIHTNAVMTFNNMLDNVMDEFKPQHVLVAFDKSGGTFRTKMFDDYKGQRQKAPSEFIEQLPYIHELLDDHGIRHYALQDYEADDIIGTLSREAEARGWHTDIITGDRDLTQLATDNVTVQVTRKGVGELEPFTPAHIEDTMGLKPKQIIDLKGLMGDTSDNYPGVTKVGEKTALKLLHQFGSIDNLYKNIDDLKPSKMKENLINDHDQAIMSQTLATIDQDAPIEIGLDDLDYKGPDIEKLRDLYTRLDMRQALKKLPGNEAQQPKKNLHYVVLTDANLGQLPKTNLPVAFEIEMLDDNYHVSPQIGFFIGTKDETYVSTDVTLLTLKPLSTWLAGHELAVFDAKRNLVAANRLDLQLPHIGFDVLLASYLLNPDQNSNDFGQIAEDHDYTLPLDADVYGKGAKRQVPDDEKLFTHFAEKAQAILALRPHLLKDLDDQDQTKLFADMEMPLAKVLARMEIAGIVLDQPKLTEMGDQWTSTMHVLEEKIYGEAGLKFNLNSPKQLGEVLFEKLNLPVIKKTKTGYSTSVDVLEQLKSASPIVQDILDYRTVAKLQSTYVAGLLKAVLPDGKIHTRYLQTLTATGRLSSVDPNMQNIPARDEGKQVRQAFVPSQPGWQIFSSDYSQIELRVLAHISGDKNMQEAFKEDRDIHANTAMKIFDLDSPDQVTPDMRRQAKATNFGIVYGISDFGLAKNIGITRPQAKAFIDGYFAQYPKVHDYMDNMVKTAREKGYVETLFHRRRYLNDIHSRNFNLRQFAERTAMNTPIQGSAADIIKVAMIRMQQMLDEHHLQSRMLLQVHDELIFEGPAEEMDQLAALVPKVMDSAVSLDVPLKVESHYGNTWFDAK</sequence>
<protein>
    <recommendedName>
        <fullName evidence="4 16">DNA polymerase I</fullName>
        <ecNumber evidence="3 16">2.7.7.7</ecNumber>
    </recommendedName>
</protein>
<dbReference type="Pfam" id="PF01367">
    <property type="entry name" value="5_3_exonuc"/>
    <property type="match status" value="1"/>
</dbReference>
<comment type="function">
    <text evidence="17">In addition to polymerase activity, this DNA polymerase exhibits 5'-3' exonuclease activity.</text>
</comment>
<dbReference type="InterPro" id="IPR043502">
    <property type="entry name" value="DNA/RNA_pol_sf"/>
</dbReference>
<dbReference type="STRING" id="1423730.FC75_GL001222"/>
<comment type="caution">
    <text evidence="20">The sequence shown here is derived from an EMBL/GenBank/DDBJ whole genome shotgun (WGS) entry which is preliminary data.</text>
</comment>
<dbReference type="InterPro" id="IPR036279">
    <property type="entry name" value="5-3_exonuclease_C_sf"/>
</dbReference>
<proteinExistence type="inferred from homology"/>
<evidence type="ECO:0000256" key="11">
    <source>
        <dbReference type="ARBA" id="ARBA00022839"/>
    </source>
</evidence>
<evidence type="ECO:0000313" key="20">
    <source>
        <dbReference type="EMBL" id="KRN24849.1"/>
    </source>
</evidence>
<keyword evidence="12 17" id="KW-0239">DNA-directed DNA polymerase</keyword>
<dbReference type="Pfam" id="PF02739">
    <property type="entry name" value="5_3_exonuc_N"/>
    <property type="match status" value="1"/>
</dbReference>
<evidence type="ECO:0000256" key="5">
    <source>
        <dbReference type="ARBA" id="ARBA00022679"/>
    </source>
</evidence>
<dbReference type="CDD" id="cd06140">
    <property type="entry name" value="DNA_polA_I_Bacillus_like_exo"/>
    <property type="match status" value="1"/>
</dbReference>
<evidence type="ECO:0000256" key="4">
    <source>
        <dbReference type="ARBA" id="ARBA00020311"/>
    </source>
</evidence>
<gene>
    <name evidence="17" type="primary">polA</name>
    <name evidence="20" type="ORF">FC75_GL001222</name>
</gene>
<evidence type="ECO:0000313" key="21">
    <source>
        <dbReference type="Proteomes" id="UP000050865"/>
    </source>
</evidence>
<comment type="catalytic activity">
    <reaction evidence="15 17">
        <text>DNA(n) + a 2'-deoxyribonucleoside 5'-triphosphate = DNA(n+1) + diphosphate</text>
        <dbReference type="Rhea" id="RHEA:22508"/>
        <dbReference type="Rhea" id="RHEA-COMP:17339"/>
        <dbReference type="Rhea" id="RHEA-COMP:17340"/>
        <dbReference type="ChEBI" id="CHEBI:33019"/>
        <dbReference type="ChEBI" id="CHEBI:61560"/>
        <dbReference type="ChEBI" id="CHEBI:173112"/>
        <dbReference type="EC" id="2.7.7.7"/>
    </reaction>
</comment>
<dbReference type="EMBL" id="AYZJ01000022">
    <property type="protein sequence ID" value="KRN24849.1"/>
    <property type="molecule type" value="Genomic_DNA"/>
</dbReference>
<dbReference type="Gene3D" id="3.30.70.370">
    <property type="match status" value="1"/>
</dbReference>
<dbReference type="InterPro" id="IPR012337">
    <property type="entry name" value="RNaseH-like_sf"/>
</dbReference>
<dbReference type="CDD" id="cd09898">
    <property type="entry name" value="H3TH_53EXO"/>
    <property type="match status" value="1"/>
</dbReference>
<dbReference type="PRINTS" id="PR00868">
    <property type="entry name" value="DNAPOLI"/>
</dbReference>
<dbReference type="InterPro" id="IPR001098">
    <property type="entry name" value="DNA-dir_DNA_pol_A_palm_dom"/>
</dbReference>
<dbReference type="Gene3D" id="1.10.150.20">
    <property type="entry name" value="5' to 3' exonuclease, C-terminal subdomain"/>
    <property type="match status" value="2"/>
</dbReference>
<keyword evidence="9 17" id="KW-0227">DNA damage</keyword>
<comment type="subunit">
    <text evidence="2 17">Single-chain monomer with multiple functions.</text>
</comment>
<keyword evidence="7 17" id="KW-0235">DNA replication</keyword>
<dbReference type="GO" id="GO:0008409">
    <property type="term" value="F:5'-3' exonuclease activity"/>
    <property type="evidence" value="ECO:0007669"/>
    <property type="project" value="UniProtKB-UniRule"/>
</dbReference>
<dbReference type="InterPro" id="IPR029060">
    <property type="entry name" value="PIN-like_dom_sf"/>
</dbReference>
<dbReference type="Pfam" id="PF00476">
    <property type="entry name" value="DNA_pol_A"/>
    <property type="match status" value="1"/>
</dbReference>
<dbReference type="InterPro" id="IPR008918">
    <property type="entry name" value="HhH2"/>
</dbReference>
<dbReference type="PATRIC" id="fig|1423730.4.peg.1277"/>
<dbReference type="GO" id="GO:0003677">
    <property type="term" value="F:DNA binding"/>
    <property type="evidence" value="ECO:0007669"/>
    <property type="project" value="UniProtKB-UniRule"/>
</dbReference>
<dbReference type="FunFam" id="3.40.50.1010:FF:000001">
    <property type="entry name" value="DNA polymerase I"/>
    <property type="match status" value="1"/>
</dbReference>
<evidence type="ECO:0000259" key="19">
    <source>
        <dbReference type="SMART" id="SM00482"/>
    </source>
</evidence>
<dbReference type="InterPro" id="IPR019760">
    <property type="entry name" value="DNA-dir_DNA_pol_A_CS"/>
</dbReference>
<evidence type="ECO:0000256" key="6">
    <source>
        <dbReference type="ARBA" id="ARBA00022695"/>
    </source>
</evidence>
<dbReference type="FunFam" id="1.10.150.20:FF:000002">
    <property type="entry name" value="DNA polymerase I"/>
    <property type="match status" value="1"/>
</dbReference>
<dbReference type="NCBIfam" id="NF004397">
    <property type="entry name" value="PRK05755.1"/>
    <property type="match status" value="1"/>
</dbReference>
<dbReference type="PANTHER" id="PTHR10133:SF27">
    <property type="entry name" value="DNA POLYMERASE NU"/>
    <property type="match status" value="1"/>
</dbReference>
<dbReference type="SMART" id="SM00279">
    <property type="entry name" value="HhH2"/>
    <property type="match status" value="1"/>
</dbReference>
<keyword evidence="14 17" id="KW-0234">DNA repair</keyword>
<dbReference type="NCBIfam" id="TIGR00593">
    <property type="entry name" value="pola"/>
    <property type="match status" value="1"/>
</dbReference>
<evidence type="ECO:0000256" key="2">
    <source>
        <dbReference type="ARBA" id="ARBA00011541"/>
    </source>
</evidence>
<keyword evidence="6 17" id="KW-0548">Nucleotidyltransferase</keyword>